<keyword evidence="6" id="KW-1185">Reference proteome</keyword>
<dbReference type="Proteomes" id="UP001464891">
    <property type="component" value="Unassembled WGS sequence"/>
</dbReference>
<dbReference type="EMBL" id="JAMPKM010000001">
    <property type="protein sequence ID" value="MEP0816165.1"/>
    <property type="molecule type" value="Genomic_DNA"/>
</dbReference>
<comment type="similarity">
    <text evidence="1">Belongs to the 'phage' integrase family.</text>
</comment>
<proteinExistence type="inferred from homology"/>
<dbReference type="Gene3D" id="1.10.150.130">
    <property type="match status" value="1"/>
</dbReference>
<accession>A0ABV0J328</accession>
<dbReference type="PANTHER" id="PTHR30349:SF41">
    <property type="entry name" value="INTEGRASE_RECOMBINASE PROTEIN MJ0367-RELATED"/>
    <property type="match status" value="1"/>
</dbReference>
<dbReference type="Pfam" id="PF00589">
    <property type="entry name" value="Phage_integrase"/>
    <property type="match status" value="1"/>
</dbReference>
<name>A0ABV0J328_9CYAN</name>
<evidence type="ECO:0000259" key="4">
    <source>
        <dbReference type="PROSITE" id="PS51898"/>
    </source>
</evidence>
<sequence length="397" mass="44602">MRPINPKNNNGSIKLEFSYAGKRHSLAPGGKFDDPIALGNAQRIAAQIYNDCLTGNFDPTLSKYKPATAPNFKGRSVQAVQEDLEAAREALKLRCISLGLWDKYVDYKRPSVSPSTIAKDYQKVKNYLLKAPKMGGAKELINSTDFRDWLLKQTTPAATKKVITQVSACCDWAIDEKLLRENPFLGMAKKIKLPKSAKAKKPEAFTREEQVRIIEAFKTNQFRSKADRFGHSCYAPYVEFLFASGCRPSEVLPLQWKHINPDLKVIRFTQALVEGEGGRVLKDGLKTQSERVVPTSKRIQALLESIKPENCKPEQLVFPAIEGGYIDHHNFCNRQWKAVLEGLKIPYRKPYSTRHSLITDALDLGMDAKDVSALVGNSAKMIYEHYASQKKGITLPE</sequence>
<dbReference type="CDD" id="cd01189">
    <property type="entry name" value="INT_ICEBs1_C_like"/>
    <property type="match status" value="1"/>
</dbReference>
<organism evidence="5 6">
    <name type="scientific">Trichocoleus desertorum GB2-A4</name>
    <dbReference type="NCBI Taxonomy" id="2933944"/>
    <lineage>
        <taxon>Bacteria</taxon>
        <taxon>Bacillati</taxon>
        <taxon>Cyanobacteriota</taxon>
        <taxon>Cyanophyceae</taxon>
        <taxon>Leptolyngbyales</taxon>
        <taxon>Trichocoleusaceae</taxon>
        <taxon>Trichocoleus</taxon>
    </lineage>
</organism>
<dbReference type="InterPro" id="IPR050090">
    <property type="entry name" value="Tyrosine_recombinase_XerCD"/>
</dbReference>
<dbReference type="InterPro" id="IPR002104">
    <property type="entry name" value="Integrase_catalytic"/>
</dbReference>
<dbReference type="InterPro" id="IPR010998">
    <property type="entry name" value="Integrase_recombinase_N"/>
</dbReference>
<protein>
    <submittedName>
        <fullName evidence="5">Site-specific integrase</fullName>
    </submittedName>
</protein>
<evidence type="ECO:0000313" key="6">
    <source>
        <dbReference type="Proteomes" id="UP001464891"/>
    </source>
</evidence>
<comment type="caution">
    <text evidence="5">The sequence shown here is derived from an EMBL/GenBank/DDBJ whole genome shotgun (WGS) entry which is preliminary data.</text>
</comment>
<gene>
    <name evidence="5" type="ORF">NC998_03530</name>
</gene>
<keyword evidence="3" id="KW-0233">DNA recombination</keyword>
<dbReference type="RefSeq" id="WP_190431899.1">
    <property type="nucleotide sequence ID" value="NZ_JAMPKM010000001.1"/>
</dbReference>
<keyword evidence="2" id="KW-0238">DNA-binding</keyword>
<dbReference type="InterPro" id="IPR011010">
    <property type="entry name" value="DNA_brk_join_enz"/>
</dbReference>
<reference evidence="5 6" key="1">
    <citation type="submission" date="2022-04" db="EMBL/GenBank/DDBJ databases">
        <title>Positive selection, recombination, and allopatry shape intraspecific diversity of widespread and dominant cyanobacteria.</title>
        <authorList>
            <person name="Wei J."/>
            <person name="Shu W."/>
            <person name="Hu C."/>
        </authorList>
    </citation>
    <scope>NUCLEOTIDE SEQUENCE [LARGE SCALE GENOMIC DNA]</scope>
    <source>
        <strain evidence="5 6">GB2-A4</strain>
    </source>
</reference>
<dbReference type="SUPFAM" id="SSF56349">
    <property type="entry name" value="DNA breaking-rejoining enzymes"/>
    <property type="match status" value="1"/>
</dbReference>
<dbReference type="Gene3D" id="1.10.443.10">
    <property type="entry name" value="Intergrase catalytic core"/>
    <property type="match status" value="1"/>
</dbReference>
<dbReference type="InterPro" id="IPR013762">
    <property type="entry name" value="Integrase-like_cat_sf"/>
</dbReference>
<evidence type="ECO:0000256" key="2">
    <source>
        <dbReference type="ARBA" id="ARBA00023125"/>
    </source>
</evidence>
<dbReference type="PANTHER" id="PTHR30349">
    <property type="entry name" value="PHAGE INTEGRASE-RELATED"/>
    <property type="match status" value="1"/>
</dbReference>
<evidence type="ECO:0000256" key="1">
    <source>
        <dbReference type="ARBA" id="ARBA00008857"/>
    </source>
</evidence>
<feature type="domain" description="Tyr recombinase" evidence="4">
    <location>
        <begin position="200"/>
        <end position="397"/>
    </location>
</feature>
<evidence type="ECO:0000313" key="5">
    <source>
        <dbReference type="EMBL" id="MEP0816165.1"/>
    </source>
</evidence>
<dbReference type="PROSITE" id="PS51898">
    <property type="entry name" value="TYR_RECOMBINASE"/>
    <property type="match status" value="1"/>
</dbReference>
<evidence type="ECO:0000256" key="3">
    <source>
        <dbReference type="ARBA" id="ARBA00023172"/>
    </source>
</evidence>